<organism evidence="1 2">
    <name type="scientific">Devosia nitrariae</name>
    <dbReference type="NCBI Taxonomy" id="2071872"/>
    <lineage>
        <taxon>Bacteria</taxon>
        <taxon>Pseudomonadati</taxon>
        <taxon>Pseudomonadota</taxon>
        <taxon>Alphaproteobacteria</taxon>
        <taxon>Hyphomicrobiales</taxon>
        <taxon>Devosiaceae</taxon>
        <taxon>Devosia</taxon>
    </lineage>
</organism>
<evidence type="ECO:0000313" key="2">
    <source>
        <dbReference type="Proteomes" id="UP001156691"/>
    </source>
</evidence>
<accession>A0ABQ5W1L2</accession>
<reference evidence="2" key="1">
    <citation type="journal article" date="2019" name="Int. J. Syst. Evol. Microbiol.">
        <title>The Global Catalogue of Microorganisms (GCM) 10K type strain sequencing project: providing services to taxonomists for standard genome sequencing and annotation.</title>
        <authorList>
            <consortium name="The Broad Institute Genomics Platform"/>
            <consortium name="The Broad Institute Genome Sequencing Center for Infectious Disease"/>
            <person name="Wu L."/>
            <person name="Ma J."/>
        </authorList>
    </citation>
    <scope>NUCLEOTIDE SEQUENCE [LARGE SCALE GENOMIC DNA]</scope>
    <source>
        <strain evidence="2">NBRC 112416</strain>
    </source>
</reference>
<dbReference type="EMBL" id="BSNS01000004">
    <property type="protein sequence ID" value="GLQ53618.1"/>
    <property type="molecule type" value="Genomic_DNA"/>
</dbReference>
<proteinExistence type="predicted"/>
<dbReference type="Proteomes" id="UP001156691">
    <property type="component" value="Unassembled WGS sequence"/>
</dbReference>
<comment type="caution">
    <text evidence="1">The sequence shown here is derived from an EMBL/GenBank/DDBJ whole genome shotgun (WGS) entry which is preliminary data.</text>
</comment>
<protein>
    <submittedName>
        <fullName evidence="1">Uncharacterized protein</fullName>
    </submittedName>
</protein>
<name>A0ABQ5W1L2_9HYPH</name>
<gene>
    <name evidence="1" type="ORF">GCM10010862_08770</name>
</gene>
<keyword evidence="2" id="KW-1185">Reference proteome</keyword>
<evidence type="ECO:0000313" key="1">
    <source>
        <dbReference type="EMBL" id="GLQ53618.1"/>
    </source>
</evidence>
<sequence length="100" mass="11456">MRITSEIINATPVSKLRGVEWFETGDGYFARVTDDLGRREFHLQVKPTAYGWIFELSQAEHTAKMILELDVKNDTEARMAAVDRARTMAFPLEDCFDARS</sequence>